<feature type="domain" description="GmrSD restriction endonucleases C-terminal" evidence="3">
    <location>
        <begin position="427"/>
        <end position="571"/>
    </location>
</feature>
<keyword evidence="6" id="KW-1185">Reference proteome</keyword>
<dbReference type="PANTHER" id="PTHR35149">
    <property type="entry name" value="SLL5132 PROTEIN"/>
    <property type="match status" value="1"/>
</dbReference>
<evidence type="ECO:0000259" key="2">
    <source>
        <dbReference type="Pfam" id="PF03235"/>
    </source>
</evidence>
<evidence type="ECO:0000256" key="1">
    <source>
        <dbReference type="SAM" id="MobiDB-lite"/>
    </source>
</evidence>
<protein>
    <submittedName>
        <fullName evidence="5">DUF4357 domain-containing protein</fullName>
    </submittedName>
</protein>
<comment type="caution">
    <text evidence="5">The sequence shown here is derived from an EMBL/GenBank/DDBJ whole genome shotgun (WGS) entry which is preliminary data.</text>
</comment>
<accession>A0A7K0GAJ3</accession>
<dbReference type="PANTHER" id="PTHR35149:SF1">
    <property type="entry name" value="DUF5655 DOMAIN-CONTAINING PROTEIN"/>
    <property type="match status" value="1"/>
</dbReference>
<feature type="compositionally biased region" description="Basic and acidic residues" evidence="1">
    <location>
        <begin position="686"/>
        <end position="696"/>
    </location>
</feature>
<dbReference type="AlphaFoldDB" id="A0A7K0GAJ3"/>
<dbReference type="InterPro" id="IPR011089">
    <property type="entry name" value="GmrSD_C"/>
</dbReference>
<dbReference type="Pfam" id="PF07510">
    <property type="entry name" value="GmrSD_C"/>
    <property type="match status" value="1"/>
</dbReference>
<dbReference type="EMBL" id="VTFZ01000011">
    <property type="protein sequence ID" value="MRX80602.1"/>
    <property type="molecule type" value="Genomic_DNA"/>
</dbReference>
<organism evidence="5 6">
    <name type="scientific">Enorma shizhengliae</name>
    <dbReference type="NCBI Taxonomy" id="2606615"/>
    <lineage>
        <taxon>Bacteria</taxon>
        <taxon>Bacillati</taxon>
        <taxon>Actinomycetota</taxon>
        <taxon>Coriobacteriia</taxon>
        <taxon>Coriobacteriales</taxon>
        <taxon>Coriobacteriaceae</taxon>
        <taxon>Enorma</taxon>
    </lineage>
</organism>
<reference evidence="6" key="1">
    <citation type="submission" date="2019-08" db="EMBL/GenBank/DDBJ databases">
        <title>Arthrobacter sp. nov., isolated from plateau pika and Tibetan wild ass.</title>
        <authorList>
            <person name="Ge Y."/>
        </authorList>
    </citation>
    <scope>NUCLEOTIDE SEQUENCE [LARGE SCALE GENOMIC DNA]</scope>
    <source>
        <strain evidence="6">HF-1365</strain>
    </source>
</reference>
<evidence type="ECO:0000259" key="4">
    <source>
        <dbReference type="Pfam" id="PF14267"/>
    </source>
</evidence>
<dbReference type="Proteomes" id="UP000470010">
    <property type="component" value="Unassembled WGS sequence"/>
</dbReference>
<dbReference type="RefSeq" id="WP_144688758.1">
    <property type="nucleotide sequence ID" value="NZ_VLLQ01000011.1"/>
</dbReference>
<gene>
    <name evidence="5" type="ORF">GJE22_08375</name>
</gene>
<dbReference type="InterPro" id="IPR025579">
    <property type="entry name" value="DUF4357"/>
</dbReference>
<evidence type="ECO:0000259" key="3">
    <source>
        <dbReference type="Pfam" id="PF07510"/>
    </source>
</evidence>
<feature type="domain" description="DUF4357" evidence="4">
    <location>
        <begin position="644"/>
        <end position="693"/>
    </location>
</feature>
<dbReference type="Pfam" id="PF14267">
    <property type="entry name" value="DUF4357"/>
    <property type="match status" value="1"/>
</dbReference>
<feature type="region of interest" description="Disordered" evidence="1">
    <location>
        <begin position="677"/>
        <end position="696"/>
    </location>
</feature>
<dbReference type="Pfam" id="PF03235">
    <property type="entry name" value="GmrSD_N"/>
    <property type="match status" value="1"/>
</dbReference>
<evidence type="ECO:0000313" key="6">
    <source>
        <dbReference type="Proteomes" id="UP000470010"/>
    </source>
</evidence>
<name>A0A7K0GAJ3_9ACTN</name>
<sequence>MQAYKKQIGDIFPRNKLLEIPFYQRAYVWGKTEWERILEDLKGMCERDEEYFLGSVILKDTTVKGANEEGFAGKFVVVDGQQRLTTLLVMMRVIAILNDDIDTFENFFITKNKKKDFVAPSMRHNHKDRPAFERILALTELEDIEGETGVIGAYNYFKESIDEETAELMDLSEMTELMAFVMITVDDGEDEQQIFDTINSLGVRLTTAELLKNYFFSSEDIDLYKANWEAVFEADGETRAYWDQEITTGRFKRSLIDIFFDSLLQILVEDSEIEVTADDKKAYEKVEKLFQSYRNFIEIRHYRSKQYVLDSIKPFATWFKATFNPDACDSVVGKEPGTDRINVVIFGLQNSTLIPYILYLRSCMPNDEETFSKMLGILESFIMRRIVCRETTKNYNRFFNGLIREDIDTPDKLVGKLAAKEDVTTAYPDDDALKASFHEEHRLTSLQARGILYLLETAMWPEGSSTTMLGFKPYSLEHLMPKKWRNHWGRLGNKEAEEQRDRTLLTLGNLAVIPQKLNGSISDSAWKSKKAGTKRTKGLTLCAGGLPSMVEPLASDVWNEDLISERADLLLGYATIVWHVDIPDVPVVVEPDNSETVLYFCTGNESDPSGYLSSGGFTIQAGSRISRHIVPSLEAHHPWSAEDREELIANGTIVDGVFQKDHEFESPTRAADVIIGRPTNGQEAWSTKDGKQLKEQ</sequence>
<dbReference type="InterPro" id="IPR004919">
    <property type="entry name" value="GmrSD_N"/>
</dbReference>
<feature type="domain" description="GmrSD restriction endonucleases N-terminal" evidence="2">
    <location>
        <begin position="9"/>
        <end position="216"/>
    </location>
</feature>
<proteinExistence type="predicted"/>
<evidence type="ECO:0000313" key="5">
    <source>
        <dbReference type="EMBL" id="MRX80602.1"/>
    </source>
</evidence>